<evidence type="ECO:0000256" key="8">
    <source>
        <dbReference type="SAM" id="Phobius"/>
    </source>
</evidence>
<accession>A0A7E4VRD8</accession>
<proteinExistence type="predicted"/>
<keyword evidence="10" id="KW-1185">Reference proteome</keyword>
<protein>
    <submittedName>
        <fullName evidence="11">ZP domain-containing protein</fullName>
    </submittedName>
</protein>
<dbReference type="InterPro" id="IPR056953">
    <property type="entry name" value="CUT_N"/>
</dbReference>
<dbReference type="InterPro" id="IPR001507">
    <property type="entry name" value="ZP_dom"/>
</dbReference>
<dbReference type="InterPro" id="IPR057475">
    <property type="entry name" value="CUT_C"/>
</dbReference>
<dbReference type="Pfam" id="PF25301">
    <property type="entry name" value="CUT_C"/>
    <property type="match status" value="1"/>
</dbReference>
<sequence length="354" mass="39644">MQLHVLLEKPLTHSARIYVKEQSADPRCVHHYEANSDHNALMFRVPLSTCGMQRIQQKTHRFSFVTSVVVSFHRFFLSNRDRGFRLSCDYADVYTPPQATVTSGIGVEEQTESDVKNMYPEVADCSYQLFSRTRNATISLAATTVHVGDELEHRWSCNGLMPGQFVFVHDCTVNPEFPMDEGDPILVDSYGCVVDDAGIGQIMYSNDGFTAYSRHQAYKFADYPNLLFKCALTICRADTCVLKDGSFVSFPPNCKNHTRTTRSTSTIIPDNLKSIELSELVRVDDSSLEGTQLSPNKPQVTDTSTLSTSVHTNQPRECTIAIIVGAFVCLLAFLVLIVVCIRKQSKCQHCACER</sequence>
<dbReference type="Proteomes" id="UP000492821">
    <property type="component" value="Unassembled WGS sequence"/>
</dbReference>
<evidence type="ECO:0000259" key="9">
    <source>
        <dbReference type="PROSITE" id="PS51034"/>
    </source>
</evidence>
<dbReference type="InterPro" id="IPR051962">
    <property type="entry name" value="Cuticlin"/>
</dbReference>
<keyword evidence="3" id="KW-1003">Cell membrane</keyword>
<organism evidence="10 11">
    <name type="scientific">Panagrellus redivivus</name>
    <name type="common">Microworm</name>
    <dbReference type="NCBI Taxonomy" id="6233"/>
    <lineage>
        <taxon>Eukaryota</taxon>
        <taxon>Metazoa</taxon>
        <taxon>Ecdysozoa</taxon>
        <taxon>Nematoda</taxon>
        <taxon>Chromadorea</taxon>
        <taxon>Rhabditida</taxon>
        <taxon>Tylenchina</taxon>
        <taxon>Panagrolaimomorpha</taxon>
        <taxon>Panagrolaimoidea</taxon>
        <taxon>Panagrolaimidae</taxon>
        <taxon>Panagrellus</taxon>
    </lineage>
</organism>
<keyword evidence="6 8" id="KW-1133">Transmembrane helix</keyword>
<keyword evidence="4 8" id="KW-0812">Transmembrane</keyword>
<evidence type="ECO:0000256" key="4">
    <source>
        <dbReference type="ARBA" id="ARBA00022692"/>
    </source>
</evidence>
<evidence type="ECO:0000256" key="3">
    <source>
        <dbReference type="ARBA" id="ARBA00022475"/>
    </source>
</evidence>
<dbReference type="WBParaSite" id="Pan_g24061.t1">
    <property type="protein sequence ID" value="Pan_g24061.t1"/>
    <property type="gene ID" value="Pan_g24061"/>
</dbReference>
<dbReference type="PANTHER" id="PTHR22907:SF54">
    <property type="entry name" value="GH04558P"/>
    <property type="match status" value="1"/>
</dbReference>
<evidence type="ECO:0000313" key="10">
    <source>
        <dbReference type="Proteomes" id="UP000492821"/>
    </source>
</evidence>
<keyword evidence="2" id="KW-0193">Cuticle</keyword>
<evidence type="ECO:0000256" key="5">
    <source>
        <dbReference type="ARBA" id="ARBA00022729"/>
    </source>
</evidence>
<comment type="subcellular location">
    <subcellularLocation>
        <location evidence="1">Cell membrane</location>
        <topology evidence="1">Single-pass type I membrane protein</topology>
    </subcellularLocation>
</comment>
<keyword evidence="7 8" id="KW-0472">Membrane</keyword>
<name>A0A7E4VRD8_PANRE</name>
<feature type="transmembrane region" description="Helical" evidence="8">
    <location>
        <begin position="320"/>
        <end position="341"/>
    </location>
</feature>
<reference evidence="10" key="1">
    <citation type="journal article" date="2013" name="Genetics">
        <title>The draft genome and transcriptome of Panagrellus redivivus are shaped by the harsh demands of a free-living lifestyle.</title>
        <authorList>
            <person name="Srinivasan J."/>
            <person name="Dillman A.R."/>
            <person name="Macchietto M.G."/>
            <person name="Heikkinen L."/>
            <person name="Lakso M."/>
            <person name="Fracchia K.M."/>
            <person name="Antoshechkin I."/>
            <person name="Mortazavi A."/>
            <person name="Wong G."/>
            <person name="Sternberg P.W."/>
        </authorList>
    </citation>
    <scope>NUCLEOTIDE SEQUENCE [LARGE SCALE GENOMIC DNA]</scope>
    <source>
        <strain evidence="10">MT8872</strain>
    </source>
</reference>
<feature type="domain" description="ZP" evidence="9">
    <location>
        <begin position="1"/>
        <end position="261"/>
    </location>
</feature>
<evidence type="ECO:0000313" key="11">
    <source>
        <dbReference type="WBParaSite" id="Pan_g24061.t1"/>
    </source>
</evidence>
<evidence type="ECO:0000256" key="7">
    <source>
        <dbReference type="ARBA" id="ARBA00023136"/>
    </source>
</evidence>
<dbReference type="GO" id="GO:0005886">
    <property type="term" value="C:plasma membrane"/>
    <property type="evidence" value="ECO:0007669"/>
    <property type="project" value="UniProtKB-SubCell"/>
</dbReference>
<keyword evidence="5" id="KW-0732">Signal</keyword>
<dbReference type="AlphaFoldDB" id="A0A7E4VRD8"/>
<dbReference type="PROSITE" id="PS51034">
    <property type="entry name" value="ZP_2"/>
    <property type="match status" value="1"/>
</dbReference>
<dbReference type="GO" id="GO:0042302">
    <property type="term" value="F:structural constituent of cuticle"/>
    <property type="evidence" value="ECO:0007669"/>
    <property type="project" value="UniProtKB-KW"/>
</dbReference>
<dbReference type="Pfam" id="PF25057">
    <property type="entry name" value="CUT_N"/>
    <property type="match status" value="1"/>
</dbReference>
<reference evidence="11" key="2">
    <citation type="submission" date="2020-10" db="UniProtKB">
        <authorList>
            <consortium name="WormBaseParasite"/>
        </authorList>
    </citation>
    <scope>IDENTIFICATION</scope>
</reference>
<evidence type="ECO:0000256" key="2">
    <source>
        <dbReference type="ARBA" id="ARBA00022460"/>
    </source>
</evidence>
<dbReference type="SMART" id="SM00241">
    <property type="entry name" value="ZP"/>
    <property type="match status" value="1"/>
</dbReference>
<evidence type="ECO:0000256" key="6">
    <source>
        <dbReference type="ARBA" id="ARBA00022989"/>
    </source>
</evidence>
<evidence type="ECO:0000256" key="1">
    <source>
        <dbReference type="ARBA" id="ARBA00004251"/>
    </source>
</evidence>
<dbReference type="PANTHER" id="PTHR22907">
    <property type="entry name" value="GH04558P"/>
    <property type="match status" value="1"/>
</dbReference>